<dbReference type="KEGG" id="cvr:CHLNCDRAFT_57641"/>
<sequence length="369" mass="40385">MLTCACSLAAGAASYFLKRGWQVAGTCRNPDKRQQLEQRGITTFHFDPGDFETLGGKALESLRHATHVLSTVPPDANEDEEDPVILAHSQQLSEHADGYKWVGYISSTSVYGDYEGEWVDERSELRAASGKGWSRIVAEHEWLALHDSFGLPVHLFRCGGIYGPRRSAVETVQRQWGAAGDGPQQQWRPSASQERRGRHRYTARCHVYDICQVLEASTRHPRPGAAYNIADDDPADRATVMQYAAELLERAAAGMPLEGWATGSLSDGGWGWGGAGDAVGVSSLSSGSSSGSFDGDDEAAAGVAWRALGRARMRPRSRRDREAAAAVARLEEKRVRNTRIKQELGVRLRYPTYREGLAAIAAGDLRPFD</sequence>
<accession>E1ZDF5</accession>
<evidence type="ECO:0000256" key="2">
    <source>
        <dbReference type="ARBA" id="ARBA00023027"/>
    </source>
</evidence>
<proteinExistence type="inferred from homology"/>
<dbReference type="FunCoup" id="E1ZDF5">
    <property type="interactions" value="18"/>
</dbReference>
<dbReference type="Proteomes" id="UP000008141">
    <property type="component" value="Unassembled WGS sequence"/>
</dbReference>
<dbReference type="Gene3D" id="3.40.50.720">
    <property type="entry name" value="NAD(P)-binding Rossmann-like Domain"/>
    <property type="match status" value="2"/>
</dbReference>
<organism evidence="6">
    <name type="scientific">Chlorella variabilis</name>
    <name type="common">Green alga</name>
    <dbReference type="NCBI Taxonomy" id="554065"/>
    <lineage>
        <taxon>Eukaryota</taxon>
        <taxon>Viridiplantae</taxon>
        <taxon>Chlorophyta</taxon>
        <taxon>core chlorophytes</taxon>
        <taxon>Trebouxiophyceae</taxon>
        <taxon>Chlorellales</taxon>
        <taxon>Chlorellaceae</taxon>
        <taxon>Chlorella clade</taxon>
        <taxon>Chlorella</taxon>
    </lineage>
</organism>
<evidence type="ECO:0000259" key="4">
    <source>
        <dbReference type="Pfam" id="PF01370"/>
    </source>
</evidence>
<dbReference type="InParanoid" id="E1ZDF5"/>
<dbReference type="SUPFAM" id="SSF51735">
    <property type="entry name" value="NAD(P)-binding Rossmann-fold domains"/>
    <property type="match status" value="1"/>
</dbReference>
<keyword evidence="6" id="KW-1185">Reference proteome</keyword>
<feature type="region of interest" description="Disordered" evidence="3">
    <location>
        <begin position="176"/>
        <end position="195"/>
    </location>
</feature>
<comment type="similarity">
    <text evidence="1">Belongs to the NAD(P)-dependent epimerase/dehydratase family.</text>
</comment>
<dbReference type="STRING" id="554065.E1ZDF5"/>
<evidence type="ECO:0000313" key="6">
    <source>
        <dbReference type="Proteomes" id="UP000008141"/>
    </source>
</evidence>
<evidence type="ECO:0000256" key="1">
    <source>
        <dbReference type="ARBA" id="ARBA00007637"/>
    </source>
</evidence>
<dbReference type="EMBL" id="GL433842">
    <property type="protein sequence ID" value="EFN56404.1"/>
    <property type="molecule type" value="Genomic_DNA"/>
</dbReference>
<dbReference type="InterPro" id="IPR036291">
    <property type="entry name" value="NAD(P)-bd_dom_sf"/>
</dbReference>
<gene>
    <name evidence="5" type="ORF">CHLNCDRAFT_57641</name>
</gene>
<dbReference type="InterPro" id="IPR001509">
    <property type="entry name" value="Epimerase_deHydtase"/>
</dbReference>
<evidence type="ECO:0000256" key="3">
    <source>
        <dbReference type="SAM" id="MobiDB-lite"/>
    </source>
</evidence>
<keyword evidence="2" id="KW-0520">NAD</keyword>
<dbReference type="eggNOG" id="KOG0747">
    <property type="taxonomic scope" value="Eukaryota"/>
</dbReference>
<evidence type="ECO:0000313" key="5">
    <source>
        <dbReference type="EMBL" id="EFN56404.1"/>
    </source>
</evidence>
<dbReference type="GeneID" id="17355696"/>
<dbReference type="Pfam" id="PF01370">
    <property type="entry name" value="Epimerase"/>
    <property type="match status" value="1"/>
</dbReference>
<name>E1ZDF5_CHLVA</name>
<dbReference type="OMA" id="FRCGGIY"/>
<dbReference type="PANTHER" id="PTHR43574">
    <property type="entry name" value="EPIMERASE-RELATED"/>
    <property type="match status" value="1"/>
</dbReference>
<protein>
    <recommendedName>
        <fullName evidence="4">NAD-dependent epimerase/dehydratase domain-containing protein</fullName>
    </recommendedName>
</protein>
<dbReference type="RefSeq" id="XP_005848506.1">
    <property type="nucleotide sequence ID" value="XM_005848444.1"/>
</dbReference>
<dbReference type="OrthoDB" id="5824at2759"/>
<feature type="domain" description="NAD-dependent epimerase/dehydratase" evidence="4">
    <location>
        <begin position="15"/>
        <end position="168"/>
    </location>
</feature>
<feature type="compositionally biased region" description="Polar residues" evidence="3">
    <location>
        <begin position="183"/>
        <end position="192"/>
    </location>
</feature>
<reference evidence="5 6" key="1">
    <citation type="journal article" date="2010" name="Plant Cell">
        <title>The Chlorella variabilis NC64A genome reveals adaptation to photosymbiosis, coevolution with viruses, and cryptic sex.</title>
        <authorList>
            <person name="Blanc G."/>
            <person name="Duncan G."/>
            <person name="Agarkova I."/>
            <person name="Borodovsky M."/>
            <person name="Gurnon J."/>
            <person name="Kuo A."/>
            <person name="Lindquist E."/>
            <person name="Lucas S."/>
            <person name="Pangilinan J."/>
            <person name="Polle J."/>
            <person name="Salamov A."/>
            <person name="Terry A."/>
            <person name="Yamada T."/>
            <person name="Dunigan D.D."/>
            <person name="Grigoriev I.V."/>
            <person name="Claverie J.M."/>
            <person name="Van Etten J.L."/>
        </authorList>
    </citation>
    <scope>NUCLEOTIDE SEQUENCE [LARGE SCALE GENOMIC DNA]</scope>
    <source>
        <strain evidence="5 6">NC64A</strain>
    </source>
</reference>
<dbReference type="AlphaFoldDB" id="E1ZDF5"/>